<reference evidence="1 2" key="1">
    <citation type="submission" date="2016-10" db="EMBL/GenBank/DDBJ databases">
        <authorList>
            <person name="de Groot N.N."/>
        </authorList>
    </citation>
    <scope>NUCLEOTIDE SEQUENCE [LARGE SCALE GENOMIC DNA]</scope>
    <source>
        <strain evidence="1 2">CPCC 201354</strain>
    </source>
</reference>
<evidence type="ECO:0000313" key="2">
    <source>
        <dbReference type="Proteomes" id="UP000198923"/>
    </source>
</evidence>
<dbReference type="RefSeq" id="WP_093171950.1">
    <property type="nucleotide sequence ID" value="NZ_FNCN01000019.1"/>
</dbReference>
<dbReference type="AlphaFoldDB" id="A0A1G8DXR0"/>
<sequence>MPDSPAPIDAVPRRYILSLGGWHAEINERGAAVLSLSRGGRSRPPLPRVPYGPAADADWRLTELVVVEDDCGFATLVHVLPPEDGRPELRLQVRYDFSIEGFTTAFTVENTGGRAGAVELGGTVVTLYPGDRHVSVSTDSV</sequence>
<gene>
    <name evidence="1" type="ORF">SAMN05421505_11939</name>
</gene>
<protein>
    <submittedName>
        <fullName evidence="1">Uncharacterized protein</fullName>
    </submittedName>
</protein>
<accession>A0A1G8DXR0</accession>
<keyword evidence="2" id="KW-1185">Reference proteome</keyword>
<dbReference type="STRING" id="504805.SAMN05421505_11939"/>
<dbReference type="Proteomes" id="UP000198923">
    <property type="component" value="Unassembled WGS sequence"/>
</dbReference>
<dbReference type="OrthoDB" id="4739604at2"/>
<evidence type="ECO:0000313" key="1">
    <source>
        <dbReference type="EMBL" id="SDH62464.1"/>
    </source>
</evidence>
<name>A0A1G8DXR0_9ACTN</name>
<dbReference type="EMBL" id="FNCN01000019">
    <property type="protein sequence ID" value="SDH62464.1"/>
    <property type="molecule type" value="Genomic_DNA"/>
</dbReference>
<organism evidence="1 2">
    <name type="scientific">Sinosporangium album</name>
    <dbReference type="NCBI Taxonomy" id="504805"/>
    <lineage>
        <taxon>Bacteria</taxon>
        <taxon>Bacillati</taxon>
        <taxon>Actinomycetota</taxon>
        <taxon>Actinomycetes</taxon>
        <taxon>Streptosporangiales</taxon>
        <taxon>Streptosporangiaceae</taxon>
        <taxon>Sinosporangium</taxon>
    </lineage>
</organism>
<proteinExistence type="predicted"/>